<dbReference type="SUPFAM" id="SSF52540">
    <property type="entry name" value="P-loop containing nucleoside triphosphate hydrolases"/>
    <property type="match status" value="1"/>
</dbReference>
<keyword evidence="1" id="KW-0547">Nucleotide-binding</keyword>
<dbReference type="GO" id="GO:0005737">
    <property type="term" value="C:cytoplasm"/>
    <property type="evidence" value="ECO:0007669"/>
    <property type="project" value="TreeGrafter"/>
</dbReference>
<dbReference type="RefSeq" id="WP_002686174.1">
    <property type="nucleotide sequence ID" value="NZ_JH600070.1"/>
</dbReference>
<comment type="function">
    <text evidence="5">Zinc chaperone that directly transfers zinc cofactor to target proteins, thereby activating them. Zinc is transferred from the CXCC motif in the GTPase domain to the zinc binding site in target proteins in a process requiring GTP hydrolysis.</text>
</comment>
<evidence type="ECO:0000259" key="7">
    <source>
        <dbReference type="SMART" id="SM00833"/>
    </source>
</evidence>
<dbReference type="HOGENOM" id="CLU_017452_0_2_6"/>
<dbReference type="AlphaFoldDB" id="I3CH27"/>
<evidence type="ECO:0000256" key="1">
    <source>
        <dbReference type="ARBA" id="ARBA00022741"/>
    </source>
</evidence>
<evidence type="ECO:0000256" key="2">
    <source>
        <dbReference type="ARBA" id="ARBA00022801"/>
    </source>
</evidence>
<dbReference type="Gene3D" id="3.40.50.300">
    <property type="entry name" value="P-loop containing nucleotide triphosphate hydrolases"/>
    <property type="match status" value="1"/>
</dbReference>
<dbReference type="GO" id="GO:0000166">
    <property type="term" value="F:nucleotide binding"/>
    <property type="evidence" value="ECO:0007669"/>
    <property type="project" value="UniProtKB-KW"/>
</dbReference>
<dbReference type="InterPro" id="IPR036627">
    <property type="entry name" value="CobW-likC_sf"/>
</dbReference>
<evidence type="ECO:0000313" key="9">
    <source>
        <dbReference type="Proteomes" id="UP000005744"/>
    </source>
</evidence>
<dbReference type="InterPro" id="IPR011629">
    <property type="entry name" value="CobW-like_C"/>
</dbReference>
<dbReference type="OrthoDB" id="9808822at2"/>
<dbReference type="Pfam" id="PF07683">
    <property type="entry name" value="CobW_C"/>
    <property type="match status" value="1"/>
</dbReference>
<proteinExistence type="inferred from homology"/>
<dbReference type="SMART" id="SM00833">
    <property type="entry name" value="CobW_C"/>
    <property type="match status" value="1"/>
</dbReference>
<dbReference type="SUPFAM" id="SSF90002">
    <property type="entry name" value="Hypothetical protein YjiA, C-terminal domain"/>
    <property type="match status" value="1"/>
</dbReference>
<dbReference type="PANTHER" id="PTHR13748:SF62">
    <property type="entry name" value="COBW DOMAIN-CONTAINING PROTEIN"/>
    <property type="match status" value="1"/>
</dbReference>
<comment type="catalytic activity">
    <reaction evidence="6">
        <text>GTP + H2O = GDP + phosphate + H(+)</text>
        <dbReference type="Rhea" id="RHEA:19669"/>
        <dbReference type="ChEBI" id="CHEBI:15377"/>
        <dbReference type="ChEBI" id="CHEBI:15378"/>
        <dbReference type="ChEBI" id="CHEBI:37565"/>
        <dbReference type="ChEBI" id="CHEBI:43474"/>
        <dbReference type="ChEBI" id="CHEBI:58189"/>
    </reaction>
    <physiologicalReaction direction="left-to-right" evidence="6">
        <dbReference type="Rhea" id="RHEA:19670"/>
    </physiologicalReaction>
</comment>
<dbReference type="InterPro" id="IPR027417">
    <property type="entry name" value="P-loop_NTPase"/>
</dbReference>
<protein>
    <submittedName>
        <fullName evidence="8">Putative GTPase, G3E family</fullName>
    </submittedName>
</protein>
<dbReference type="Proteomes" id="UP000005744">
    <property type="component" value="Unassembled WGS sequence"/>
</dbReference>
<dbReference type="InterPro" id="IPR051316">
    <property type="entry name" value="Zinc-reg_GTPase_activator"/>
</dbReference>
<name>I3CH27_9GAMM</name>
<dbReference type="Gene3D" id="3.30.1220.10">
    <property type="entry name" value="CobW-like, C-terminal domain"/>
    <property type="match status" value="1"/>
</dbReference>
<keyword evidence="3" id="KW-0143">Chaperone</keyword>
<keyword evidence="2" id="KW-0378">Hydrolase</keyword>
<comment type="similarity">
    <text evidence="4">Belongs to the SIMIBI class G3E GTPase family. ZNG1 subfamily.</text>
</comment>
<dbReference type="eggNOG" id="COG0523">
    <property type="taxonomic scope" value="Bacteria"/>
</dbReference>
<evidence type="ECO:0000256" key="5">
    <source>
        <dbReference type="ARBA" id="ARBA00045658"/>
    </source>
</evidence>
<sequence>MPQLPLETALNRLPTAIITGFLGSGKTTLLNKLLRHPDLKNTAVVINEFGTVSLDHLLVQTATEDVVVIDGGCVCCTIRGDLIETLQGLIQKRTHGEVPHFNRLVIETTGLADPAPIIHTVMNDAVLKNLVYLDSVITTIDCIYGLQQLADHYETTKQAAVADRLVFTKQELANPEQVAQLKQRLQRINPAALQVDSTEDELIVHRLFHASLYDPQTKTTDVQTWLQAESYHQATAIESPHAHHHDSIRHDKYIQSYCIEYYEPLSWVVLNRWFQQLTALRGKDLLRVKGIVYTKETDLPVIVQGVQHIFQPPSTLPQWPPHAIKATKIVFITRNIQKPVVEKMLAVLVNSKSYVEACQAALILLGCES</sequence>
<dbReference type="InterPro" id="IPR003495">
    <property type="entry name" value="CobW/HypB/UreG_nucleotide-bd"/>
</dbReference>
<dbReference type="CDD" id="cd03112">
    <property type="entry name" value="CobW-like"/>
    <property type="match status" value="1"/>
</dbReference>
<dbReference type="GO" id="GO:0016787">
    <property type="term" value="F:hydrolase activity"/>
    <property type="evidence" value="ECO:0007669"/>
    <property type="project" value="UniProtKB-KW"/>
</dbReference>
<evidence type="ECO:0000256" key="3">
    <source>
        <dbReference type="ARBA" id="ARBA00023186"/>
    </source>
</evidence>
<keyword evidence="9" id="KW-1185">Reference proteome</keyword>
<evidence type="ECO:0000256" key="4">
    <source>
        <dbReference type="ARBA" id="ARBA00034320"/>
    </source>
</evidence>
<dbReference type="EMBL" id="JH600070">
    <property type="protein sequence ID" value="EIJ42920.1"/>
    <property type="molecule type" value="Genomic_DNA"/>
</dbReference>
<organism evidence="8 9">
    <name type="scientific">Beggiatoa alba B18LD</name>
    <dbReference type="NCBI Taxonomy" id="395493"/>
    <lineage>
        <taxon>Bacteria</taxon>
        <taxon>Pseudomonadati</taxon>
        <taxon>Pseudomonadota</taxon>
        <taxon>Gammaproteobacteria</taxon>
        <taxon>Thiotrichales</taxon>
        <taxon>Thiotrichaceae</taxon>
        <taxon>Beggiatoa</taxon>
    </lineage>
</organism>
<dbReference type="STRING" id="395493.BegalDRAFT_2054"/>
<dbReference type="PANTHER" id="PTHR13748">
    <property type="entry name" value="COBW-RELATED"/>
    <property type="match status" value="1"/>
</dbReference>
<gene>
    <name evidence="8" type="ORF">BegalDRAFT_2054</name>
</gene>
<dbReference type="Pfam" id="PF02492">
    <property type="entry name" value="cobW"/>
    <property type="match status" value="1"/>
</dbReference>
<accession>I3CH27</accession>
<evidence type="ECO:0000256" key="6">
    <source>
        <dbReference type="ARBA" id="ARBA00049117"/>
    </source>
</evidence>
<feature type="domain" description="CobW C-terminal" evidence="7">
    <location>
        <begin position="254"/>
        <end position="349"/>
    </location>
</feature>
<evidence type="ECO:0000313" key="8">
    <source>
        <dbReference type="EMBL" id="EIJ42920.1"/>
    </source>
</evidence>
<reference evidence="8 9" key="1">
    <citation type="submission" date="2011-11" db="EMBL/GenBank/DDBJ databases">
        <title>Improved High-Quality Draft sequence of Beggiatoa alba B18lD.</title>
        <authorList>
            <consortium name="US DOE Joint Genome Institute"/>
            <person name="Lucas S."/>
            <person name="Han J."/>
            <person name="Lapidus A."/>
            <person name="Cheng J.-F."/>
            <person name="Goodwin L."/>
            <person name="Pitluck S."/>
            <person name="Peters L."/>
            <person name="Mikhailova N."/>
            <person name="Held B."/>
            <person name="Detter J.C."/>
            <person name="Han C."/>
            <person name="Tapia R."/>
            <person name="Land M."/>
            <person name="Hauser L."/>
            <person name="Kyrpides N."/>
            <person name="Ivanova N."/>
            <person name="Pagani I."/>
            <person name="Samuel K."/>
            <person name="Teske A."/>
            <person name="Mueller J."/>
            <person name="Woyke T."/>
        </authorList>
    </citation>
    <scope>NUCLEOTIDE SEQUENCE [LARGE SCALE GENOMIC DNA]</scope>
    <source>
        <strain evidence="8 9">B18LD</strain>
    </source>
</reference>